<comment type="caution">
    <text evidence="3">The sequence shown here is derived from an EMBL/GenBank/DDBJ whole genome shotgun (WGS) entry which is preliminary data.</text>
</comment>
<evidence type="ECO:0000256" key="1">
    <source>
        <dbReference type="SAM" id="SignalP"/>
    </source>
</evidence>
<accession>A0ABP8CBI3</accession>
<gene>
    <name evidence="3" type="ORF">GCM10022291_21810</name>
</gene>
<dbReference type="PROSITE" id="PS50222">
    <property type="entry name" value="EF_HAND_2"/>
    <property type="match status" value="1"/>
</dbReference>
<dbReference type="Pfam" id="PF00036">
    <property type="entry name" value="EF-hand_1"/>
    <property type="match status" value="1"/>
</dbReference>
<proteinExistence type="predicted"/>
<evidence type="ECO:0000313" key="4">
    <source>
        <dbReference type="Proteomes" id="UP001501496"/>
    </source>
</evidence>
<evidence type="ECO:0000313" key="3">
    <source>
        <dbReference type="EMBL" id="GAA4236745.1"/>
    </source>
</evidence>
<keyword evidence="4" id="KW-1185">Reference proteome</keyword>
<protein>
    <recommendedName>
        <fullName evidence="2">EF-hand domain-containing protein</fullName>
    </recommendedName>
</protein>
<dbReference type="InterPro" id="IPR002048">
    <property type="entry name" value="EF_hand_dom"/>
</dbReference>
<feature type="domain" description="EF-hand" evidence="2">
    <location>
        <begin position="27"/>
        <end position="62"/>
    </location>
</feature>
<dbReference type="PROSITE" id="PS00018">
    <property type="entry name" value="EF_HAND_1"/>
    <property type="match status" value="2"/>
</dbReference>
<sequence>MKMTTLKLGTLAVALTAFSFTMSAQEKKTPDFDKMFKRFDADKNGSITLEEFKGAKRKKEVPAERLEKNYANLDADSNGAVTLEELKANFGKGKGKGKKKQE</sequence>
<feature type="chain" id="PRO_5045156829" description="EF-hand domain-containing protein" evidence="1">
    <location>
        <begin position="25"/>
        <end position="102"/>
    </location>
</feature>
<dbReference type="Gene3D" id="1.10.238.10">
    <property type="entry name" value="EF-hand"/>
    <property type="match status" value="1"/>
</dbReference>
<dbReference type="EMBL" id="BAABCA010000004">
    <property type="protein sequence ID" value="GAA4236745.1"/>
    <property type="molecule type" value="Genomic_DNA"/>
</dbReference>
<dbReference type="RefSeq" id="WP_344788266.1">
    <property type="nucleotide sequence ID" value="NZ_BAABCA010000004.1"/>
</dbReference>
<evidence type="ECO:0000259" key="2">
    <source>
        <dbReference type="PROSITE" id="PS50222"/>
    </source>
</evidence>
<dbReference type="InterPro" id="IPR011992">
    <property type="entry name" value="EF-hand-dom_pair"/>
</dbReference>
<dbReference type="InterPro" id="IPR018247">
    <property type="entry name" value="EF_Hand_1_Ca_BS"/>
</dbReference>
<dbReference type="SMART" id="SM00054">
    <property type="entry name" value="EFh"/>
    <property type="match status" value="2"/>
</dbReference>
<name>A0ABP8CBI3_9FLAO</name>
<feature type="signal peptide" evidence="1">
    <location>
        <begin position="1"/>
        <end position="24"/>
    </location>
</feature>
<dbReference type="SUPFAM" id="SSF47473">
    <property type="entry name" value="EF-hand"/>
    <property type="match status" value="1"/>
</dbReference>
<dbReference type="Pfam" id="PF13202">
    <property type="entry name" value="EF-hand_5"/>
    <property type="match status" value="1"/>
</dbReference>
<keyword evidence="1" id="KW-0732">Signal</keyword>
<organism evidence="3 4">
    <name type="scientific">Postechiella marina</name>
    <dbReference type="NCBI Taxonomy" id="943941"/>
    <lineage>
        <taxon>Bacteria</taxon>
        <taxon>Pseudomonadati</taxon>
        <taxon>Bacteroidota</taxon>
        <taxon>Flavobacteriia</taxon>
        <taxon>Flavobacteriales</taxon>
        <taxon>Flavobacteriaceae</taxon>
        <taxon>Postechiella</taxon>
    </lineage>
</organism>
<reference evidence="4" key="1">
    <citation type="journal article" date="2019" name="Int. J. Syst. Evol. Microbiol.">
        <title>The Global Catalogue of Microorganisms (GCM) 10K type strain sequencing project: providing services to taxonomists for standard genome sequencing and annotation.</title>
        <authorList>
            <consortium name="The Broad Institute Genomics Platform"/>
            <consortium name="The Broad Institute Genome Sequencing Center for Infectious Disease"/>
            <person name="Wu L."/>
            <person name="Ma J."/>
        </authorList>
    </citation>
    <scope>NUCLEOTIDE SEQUENCE [LARGE SCALE GENOMIC DNA]</scope>
    <source>
        <strain evidence="4">JCM 17630</strain>
    </source>
</reference>
<dbReference type="Proteomes" id="UP001501496">
    <property type="component" value="Unassembled WGS sequence"/>
</dbReference>